<evidence type="ECO:0000256" key="1">
    <source>
        <dbReference type="SAM" id="MobiDB-lite"/>
    </source>
</evidence>
<feature type="compositionally biased region" description="Pro residues" evidence="1">
    <location>
        <begin position="108"/>
        <end position="119"/>
    </location>
</feature>
<dbReference type="InterPro" id="IPR032584">
    <property type="entry name" value="DUF4913"/>
</dbReference>
<protein>
    <submittedName>
        <fullName evidence="2">DUF4913 domain-containing protein</fullName>
    </submittedName>
</protein>
<proteinExistence type="predicted"/>
<name>A0ABV3DD14_9ACTN</name>
<dbReference type="Proteomes" id="UP001551482">
    <property type="component" value="Unassembled WGS sequence"/>
</dbReference>
<organism evidence="2 3">
    <name type="scientific">Streptodolium elevatio</name>
    <dbReference type="NCBI Taxonomy" id="3157996"/>
    <lineage>
        <taxon>Bacteria</taxon>
        <taxon>Bacillati</taxon>
        <taxon>Actinomycetota</taxon>
        <taxon>Actinomycetes</taxon>
        <taxon>Kitasatosporales</taxon>
        <taxon>Streptomycetaceae</taxon>
        <taxon>Streptodolium</taxon>
    </lineage>
</organism>
<evidence type="ECO:0000313" key="3">
    <source>
        <dbReference type="Proteomes" id="UP001551482"/>
    </source>
</evidence>
<accession>A0ABV3DD14</accession>
<keyword evidence="3" id="KW-1185">Reference proteome</keyword>
<dbReference type="EMBL" id="JBEZFP010000016">
    <property type="protein sequence ID" value="MEU8133633.1"/>
    <property type="molecule type" value="Genomic_DNA"/>
</dbReference>
<evidence type="ECO:0000313" key="2">
    <source>
        <dbReference type="EMBL" id="MEU8133633.1"/>
    </source>
</evidence>
<comment type="caution">
    <text evidence="2">The sequence shown here is derived from an EMBL/GenBank/DDBJ whole genome shotgun (WGS) entry which is preliminary data.</text>
</comment>
<feature type="compositionally biased region" description="Polar residues" evidence="1">
    <location>
        <begin position="139"/>
        <end position="154"/>
    </location>
</feature>
<feature type="region of interest" description="Disordered" evidence="1">
    <location>
        <begin position="99"/>
        <end position="154"/>
    </location>
</feature>
<dbReference type="RefSeq" id="WP_358351443.1">
    <property type="nucleotide sequence ID" value="NZ_JBEZFP010000016.1"/>
</dbReference>
<reference evidence="2 3" key="1">
    <citation type="submission" date="2024-06" db="EMBL/GenBank/DDBJ databases">
        <title>The Natural Products Discovery Center: Release of the First 8490 Sequenced Strains for Exploring Actinobacteria Biosynthetic Diversity.</title>
        <authorList>
            <person name="Kalkreuter E."/>
            <person name="Kautsar S.A."/>
            <person name="Yang D."/>
            <person name="Bader C.D."/>
            <person name="Teijaro C.N."/>
            <person name="Fluegel L."/>
            <person name="Davis C.M."/>
            <person name="Simpson J.R."/>
            <person name="Lauterbach L."/>
            <person name="Steele A.D."/>
            <person name="Gui C."/>
            <person name="Meng S."/>
            <person name="Li G."/>
            <person name="Viehrig K."/>
            <person name="Ye F."/>
            <person name="Su P."/>
            <person name="Kiefer A.F."/>
            <person name="Nichols A."/>
            <person name="Cepeda A.J."/>
            <person name="Yan W."/>
            <person name="Fan B."/>
            <person name="Jiang Y."/>
            <person name="Adhikari A."/>
            <person name="Zheng C.-J."/>
            <person name="Schuster L."/>
            <person name="Cowan T.M."/>
            <person name="Smanski M.J."/>
            <person name="Chevrette M.G."/>
            <person name="De Carvalho L.P.S."/>
            <person name="Shen B."/>
        </authorList>
    </citation>
    <scope>NUCLEOTIDE SEQUENCE [LARGE SCALE GENOMIC DNA]</scope>
    <source>
        <strain evidence="2 3">NPDC048946</strain>
    </source>
</reference>
<gene>
    <name evidence="2" type="ORF">AB0C36_09010</name>
</gene>
<dbReference type="Pfam" id="PF16259">
    <property type="entry name" value="DUF4913"/>
    <property type="match status" value="1"/>
</dbReference>
<sequence length="154" mass="16963">MILVAEPADPEPAFDSLEAFVRDYLAEVLRRRLNRATAIWCPAWWKHPEAIARLSVLWRSFEHMRGDPAVGLSRWWLDHADPHMRQLMDPTYGPFAACDPESGHGEFPPEPLPLLPAPPEVAEHPMLNVLPSPAGRAAGSTTKGPTTTGLASAD</sequence>